<dbReference type="Pfam" id="PF00929">
    <property type="entry name" value="RNase_T"/>
    <property type="match status" value="1"/>
</dbReference>
<dbReference type="InterPro" id="IPR012337">
    <property type="entry name" value="RNaseH-like_sf"/>
</dbReference>
<dbReference type="InterPro" id="IPR036397">
    <property type="entry name" value="RNaseH_sf"/>
</dbReference>
<reference evidence="3" key="1">
    <citation type="journal article" date="2019" name="Int. J. Syst. Evol. Microbiol.">
        <title>The Global Catalogue of Microorganisms (GCM) 10K type strain sequencing project: providing services to taxonomists for standard genome sequencing and annotation.</title>
        <authorList>
            <consortium name="The Broad Institute Genomics Platform"/>
            <consortium name="The Broad Institute Genome Sequencing Center for Infectious Disease"/>
            <person name="Wu L."/>
            <person name="Ma J."/>
        </authorList>
    </citation>
    <scope>NUCLEOTIDE SEQUENCE [LARGE SCALE GENOMIC DNA]</scope>
    <source>
        <strain evidence="3">KCTC 23701</strain>
    </source>
</reference>
<proteinExistence type="predicted"/>
<keyword evidence="2" id="KW-0540">Nuclease</keyword>
<dbReference type="NCBIfam" id="NF006601">
    <property type="entry name" value="PRK09145.1"/>
    <property type="match status" value="1"/>
</dbReference>
<evidence type="ECO:0000313" key="3">
    <source>
        <dbReference type="Proteomes" id="UP000604737"/>
    </source>
</evidence>
<feature type="domain" description="Exonuclease" evidence="1">
    <location>
        <begin position="30"/>
        <end position="201"/>
    </location>
</feature>
<keyword evidence="2" id="KW-0378">Hydrolase</keyword>
<dbReference type="Gene3D" id="3.30.420.10">
    <property type="entry name" value="Ribonuclease H-like superfamily/Ribonuclease H"/>
    <property type="match status" value="1"/>
</dbReference>
<keyword evidence="3" id="KW-1185">Reference proteome</keyword>
<dbReference type="PANTHER" id="PTHR30231">
    <property type="entry name" value="DNA POLYMERASE III SUBUNIT EPSILON"/>
    <property type="match status" value="1"/>
</dbReference>
<dbReference type="CDD" id="cd06127">
    <property type="entry name" value="DEDDh"/>
    <property type="match status" value="1"/>
</dbReference>
<sequence>MLAALHRTLQRRRLRDPRFATLFDPPAPGECVSLDCETTSLDPRSAGLLTIAAVPVRGRRIVLSEKLELTLRPETAIDPATVAVHRLREQDVAGGLPVRDALAQLLDFIGSRPLIGYYLEFDLAVINRQLKPWLGITLPNRQIDVSRLYYDRHVSAYRPDVDLSLDAMLDTLKLPRWPRHDALADAATAALIYLKLTESRR</sequence>
<dbReference type="RefSeq" id="WP_189458189.1">
    <property type="nucleotide sequence ID" value="NZ_BMYO01000001.1"/>
</dbReference>
<dbReference type="InterPro" id="IPR013520">
    <property type="entry name" value="Ribonucl_H"/>
</dbReference>
<accession>A0ABQ3GW90</accession>
<evidence type="ECO:0000259" key="1">
    <source>
        <dbReference type="SMART" id="SM00479"/>
    </source>
</evidence>
<dbReference type="PANTHER" id="PTHR30231:SF7">
    <property type="entry name" value="BLR4117 PROTEIN"/>
    <property type="match status" value="1"/>
</dbReference>
<dbReference type="GO" id="GO:0004527">
    <property type="term" value="F:exonuclease activity"/>
    <property type="evidence" value="ECO:0007669"/>
    <property type="project" value="UniProtKB-KW"/>
</dbReference>
<evidence type="ECO:0000313" key="2">
    <source>
        <dbReference type="EMBL" id="GHD55372.1"/>
    </source>
</evidence>
<name>A0ABQ3GW90_9NEIS</name>
<organism evidence="2 3">
    <name type="scientific">Jeongeupia chitinilytica</name>
    <dbReference type="NCBI Taxonomy" id="1041641"/>
    <lineage>
        <taxon>Bacteria</taxon>
        <taxon>Pseudomonadati</taxon>
        <taxon>Pseudomonadota</taxon>
        <taxon>Betaproteobacteria</taxon>
        <taxon>Neisseriales</taxon>
        <taxon>Chitinibacteraceae</taxon>
        <taxon>Jeongeupia</taxon>
    </lineage>
</organism>
<dbReference type="SUPFAM" id="SSF53098">
    <property type="entry name" value="Ribonuclease H-like"/>
    <property type="match status" value="1"/>
</dbReference>
<dbReference type="SMART" id="SM00479">
    <property type="entry name" value="EXOIII"/>
    <property type="match status" value="1"/>
</dbReference>
<comment type="caution">
    <text evidence="2">The sequence shown here is derived from an EMBL/GenBank/DDBJ whole genome shotgun (WGS) entry which is preliminary data.</text>
</comment>
<dbReference type="EMBL" id="BMYO01000001">
    <property type="protein sequence ID" value="GHD55372.1"/>
    <property type="molecule type" value="Genomic_DNA"/>
</dbReference>
<dbReference type="Proteomes" id="UP000604737">
    <property type="component" value="Unassembled WGS sequence"/>
</dbReference>
<protein>
    <submittedName>
        <fullName evidence="2">3'-5' exonuclease</fullName>
    </submittedName>
</protein>
<keyword evidence="2" id="KW-0269">Exonuclease</keyword>
<gene>
    <name evidence="2" type="ORF">GCM10007350_00940</name>
</gene>